<reference evidence="2 3" key="1">
    <citation type="submission" date="2017-10" db="EMBL/GenBank/DDBJ databases">
        <title>Bacillus sp. nov., a halophilic bacterium isolated from a Yangshapao Lake.</title>
        <authorList>
            <person name="Wang H."/>
        </authorList>
    </citation>
    <scope>NUCLEOTIDE SEQUENCE [LARGE SCALE GENOMIC DNA]</scope>
    <source>
        <strain evidence="2 3">YSP-3</strain>
    </source>
</reference>
<proteinExistence type="predicted"/>
<sequence length="75" mass="8228">MCNSRCAGGVKDDAALVDIRKSCDLSAKFKVYPLKSAFIRENPNISAITIKSDRSAVPKRMNPAGRAHTTYKQSQ</sequence>
<comment type="caution">
    <text evidence="2">The sequence shown here is derived from an EMBL/GenBank/DDBJ whole genome shotgun (WGS) entry which is preliminary data.</text>
</comment>
<evidence type="ECO:0000313" key="2">
    <source>
        <dbReference type="EMBL" id="PYZ96899.1"/>
    </source>
</evidence>
<organism evidence="2 3">
    <name type="scientific">Alteribacter lacisalsi</name>
    <dbReference type="NCBI Taxonomy" id="2045244"/>
    <lineage>
        <taxon>Bacteria</taxon>
        <taxon>Bacillati</taxon>
        <taxon>Bacillota</taxon>
        <taxon>Bacilli</taxon>
        <taxon>Bacillales</taxon>
        <taxon>Bacillaceae</taxon>
        <taxon>Alteribacter</taxon>
    </lineage>
</organism>
<protein>
    <submittedName>
        <fullName evidence="2">Uncharacterized protein</fullName>
    </submittedName>
</protein>
<feature type="region of interest" description="Disordered" evidence="1">
    <location>
        <begin position="56"/>
        <end position="75"/>
    </location>
</feature>
<evidence type="ECO:0000256" key="1">
    <source>
        <dbReference type="SAM" id="MobiDB-lite"/>
    </source>
</evidence>
<dbReference type="Proteomes" id="UP000248066">
    <property type="component" value="Unassembled WGS sequence"/>
</dbReference>
<dbReference type="AlphaFoldDB" id="A0A2W0HJA8"/>
<evidence type="ECO:0000313" key="3">
    <source>
        <dbReference type="Proteomes" id="UP000248066"/>
    </source>
</evidence>
<accession>A0A2W0HJA8</accession>
<dbReference type="EMBL" id="PDOF01000002">
    <property type="protein sequence ID" value="PYZ96899.1"/>
    <property type="molecule type" value="Genomic_DNA"/>
</dbReference>
<gene>
    <name evidence="2" type="ORF">CR205_14580</name>
</gene>
<keyword evidence="3" id="KW-1185">Reference proteome</keyword>
<name>A0A2W0HJA8_9BACI</name>